<dbReference type="InterPro" id="IPR037445">
    <property type="entry name" value="MAGE"/>
</dbReference>
<evidence type="ECO:0000256" key="1">
    <source>
        <dbReference type="SAM" id="MobiDB-lite"/>
    </source>
</evidence>
<reference evidence="3" key="1">
    <citation type="submission" date="2022-01" db="EMBL/GenBank/DDBJ databases">
        <authorList>
            <person name="King R."/>
        </authorList>
    </citation>
    <scope>NUCLEOTIDE SEQUENCE</scope>
</reference>
<dbReference type="InterPro" id="IPR002190">
    <property type="entry name" value="MHD_dom"/>
</dbReference>
<feature type="domain" description="MAGE" evidence="2">
    <location>
        <begin position="61"/>
        <end position="258"/>
    </location>
</feature>
<dbReference type="GO" id="GO:0005634">
    <property type="term" value="C:nucleus"/>
    <property type="evidence" value="ECO:0007669"/>
    <property type="project" value="TreeGrafter"/>
</dbReference>
<name>A0A9P0HRH6_NEZVI</name>
<evidence type="ECO:0000259" key="2">
    <source>
        <dbReference type="PROSITE" id="PS50838"/>
    </source>
</evidence>
<organism evidence="3 4">
    <name type="scientific">Nezara viridula</name>
    <name type="common">Southern green stink bug</name>
    <name type="synonym">Cimex viridulus</name>
    <dbReference type="NCBI Taxonomy" id="85310"/>
    <lineage>
        <taxon>Eukaryota</taxon>
        <taxon>Metazoa</taxon>
        <taxon>Ecdysozoa</taxon>
        <taxon>Arthropoda</taxon>
        <taxon>Hexapoda</taxon>
        <taxon>Insecta</taxon>
        <taxon>Pterygota</taxon>
        <taxon>Neoptera</taxon>
        <taxon>Paraneoptera</taxon>
        <taxon>Hemiptera</taxon>
        <taxon>Heteroptera</taxon>
        <taxon>Panheteroptera</taxon>
        <taxon>Pentatomomorpha</taxon>
        <taxon>Pentatomoidea</taxon>
        <taxon>Pentatomidae</taxon>
        <taxon>Pentatominae</taxon>
        <taxon>Nezara</taxon>
    </lineage>
</organism>
<dbReference type="OrthoDB" id="205198at2759"/>
<evidence type="ECO:0000313" key="4">
    <source>
        <dbReference type="Proteomes" id="UP001152798"/>
    </source>
</evidence>
<dbReference type="Proteomes" id="UP001152798">
    <property type="component" value="Chromosome 6"/>
</dbReference>
<dbReference type="InterPro" id="IPR041898">
    <property type="entry name" value="MAGE_WH1"/>
</dbReference>
<proteinExistence type="predicted"/>
<keyword evidence="4" id="KW-1185">Reference proteome</keyword>
<dbReference type="InterPro" id="IPR041899">
    <property type="entry name" value="MAGE_WH2"/>
</dbReference>
<dbReference type="EMBL" id="OV725082">
    <property type="protein sequence ID" value="CAH1406086.1"/>
    <property type="molecule type" value="Genomic_DNA"/>
</dbReference>
<dbReference type="Gene3D" id="1.10.10.1210">
    <property type="entry name" value="MAGE homology domain, winged helix WH2 motif"/>
    <property type="match status" value="1"/>
</dbReference>
<dbReference type="PANTHER" id="PTHR11736:SF14">
    <property type="entry name" value="NSE3 HOMOLOG, SMC5-SMC6 COMPLEX COMPONENT"/>
    <property type="match status" value="1"/>
</dbReference>
<dbReference type="SMART" id="SM01373">
    <property type="entry name" value="MAGE"/>
    <property type="match status" value="1"/>
</dbReference>
<dbReference type="Pfam" id="PF01454">
    <property type="entry name" value="MAGE"/>
    <property type="match status" value="1"/>
</dbReference>
<dbReference type="Gene3D" id="1.10.10.1200">
    <property type="entry name" value="MAGE homology domain, winged helix WH1 motif"/>
    <property type="match status" value="1"/>
</dbReference>
<evidence type="ECO:0000313" key="3">
    <source>
        <dbReference type="EMBL" id="CAH1406086.1"/>
    </source>
</evidence>
<feature type="compositionally biased region" description="Polar residues" evidence="1">
    <location>
        <begin position="30"/>
        <end position="39"/>
    </location>
</feature>
<protein>
    <recommendedName>
        <fullName evidence="2">MAGE domain-containing protein</fullName>
    </recommendedName>
</protein>
<feature type="region of interest" description="Disordered" evidence="1">
    <location>
        <begin position="1"/>
        <end position="53"/>
    </location>
</feature>
<dbReference type="PANTHER" id="PTHR11736">
    <property type="entry name" value="MELANOMA-ASSOCIATED ANTIGEN MAGE ANTIGEN"/>
    <property type="match status" value="1"/>
</dbReference>
<gene>
    <name evidence="3" type="ORF">NEZAVI_LOCUS14111</name>
</gene>
<dbReference type="AlphaFoldDB" id="A0A9P0HRH6"/>
<sequence length="272" mass="31588">MSVRRKRNLEDEDYSQPGPSQRNKKVPFKATSSQRTASDGESDYEPQDYSQSQTVLSQETLNEIINNAVIQILAHNNTMRPFKRSDILHNTKAKGRVANQVMEEVKKKLSDIYGVTLLEVEHQKYILVNPMNKKLEKYIHEQKSPKRDLLGLLLTIIFVNNMQVHEDKLRECLQKVKVDLQDNHPYFGDVNKQIQEFERQMYIVKDYVSSAKGQEKTQPFYVWGIRAKHEISMNSILEVLAKIYDTTLENLPPSLKSIAARYTEPEPMEDFA</sequence>
<dbReference type="PROSITE" id="PS50838">
    <property type="entry name" value="MAGE"/>
    <property type="match status" value="1"/>
</dbReference>
<accession>A0A9P0HRH6</accession>